<dbReference type="NCBIfam" id="TIGR01731">
    <property type="entry name" value="fil_hemag_20aa"/>
    <property type="match status" value="2"/>
</dbReference>
<feature type="region of interest" description="Disordered" evidence="2">
    <location>
        <begin position="1"/>
        <end position="25"/>
    </location>
</feature>
<name>A0A510JCV6_9FUSO</name>
<dbReference type="InterPro" id="IPR029501">
    <property type="entry name" value="EndoU_bac"/>
</dbReference>
<proteinExistence type="predicted"/>
<feature type="coiled-coil region" evidence="1">
    <location>
        <begin position="1649"/>
        <end position="1683"/>
    </location>
</feature>
<dbReference type="GO" id="GO:0004519">
    <property type="term" value="F:endonuclease activity"/>
    <property type="evidence" value="ECO:0007669"/>
    <property type="project" value="InterPro"/>
</dbReference>
<sequence length="2131" mass="234602">MKEKGPEKKEDKKEESKKDEVKEQTTGVELKADRLDNTKGIIASLGQTTLNVGKVSNGEGKIVSRGVVELTTPNEYEYEGLVEGDAVTTLNGKKVTIKEKMQRKNTLELIGQEGIILKDEIVSGILRLDTKSDLKNAKDIRGLDTLSVTAKNIENEGNLLSDRNLYVKAEGKLLNKGTGLIKGNENTYLEGSIIENNRGKILSEGSLTLIAETLIRNDTGKIDAKGDIYGEVKNGHFENVGTTEVEIKDVLKATGTEGAAVGGIFSRLRRKPRPQTVKQEKERTYRIDMDDSNITSEGSIYIKAENGDVINKDGGNIEGKKGVRIDAKNVYNTERYIEDEKNKVILAGGGRIKGENVYLKVTGKVVNGTEEYTKGIYRREDGVLVDNRKVGMVINPSSIIGSQSTVIKVGELINTSQIGEAGKGTTFIDVKGKIVNASIGNNIAKIEGKDVIVEGNKGVTNTGAVISGTEFTKVMSKDGKVLNESTITSQTIMSQPQSGGLRGFIVRRASAPEVIGVTESIRNIGKIEGNDFVYVEGKEVENVAGNIKGKGGTYIKSTEKDIVDKTISLKDEKKGAVETKEVTKEVRERIERSHGKNDDLYSVTYGPAKKVQVQESTRWDTLNKMKTVSGEIGEGGNTVLDSARDIILESSDIRGKDNIVLNAKRYLKMLSTVDTEFKERTTSHKSRRGFGRSKTTTEHWAEDNVYANNVDLTTDGNVLMNFKGVDEKTSKYISTNNQGVIAQGVNFHAKGAIIGFSEGNIYVEGTKDKLNSVYNSHTTKKWFGARYGKASDYVNDTTEKYRLSQLYNGSDIKFDSEGKLKVEGVDVQTAGHVYLRGKKGVEVLPGVENSLREEEHKISGLKGSISVSWGGVSAGVGYGKSSDKIKEVTKEIIANKLQAAGNVDIKSEEGDIDFGPTNGSIGGKLTYTGKHINILDMHSERTIDRVTKNTYAGVGITASIPVVGAAKQIWDAGKNIKNAKHKEDYLNAGLGAYSAGMSAASAIGGVFTNPFGVTGSINVSHNKNVYHREESISVGSNLHVGGGVEYNGESLHTRGLNILNEGDTVYNITGQILKEAGVSTIKENSSSTGFGLSVAKGMVDSNGQINAFKDKNATITPSISNQKSESEGVYYSKNEDITKGNSHYNNTGNVKTVGVAVRTGSISGTVNGPHETISVQDSVNSSSRGYSISLGIGIGPHTEKRKAVNGPYISSATVGYNKGDVNQKITRNVAEFTAGSGMLDVKGKIVQVGSLIDGGFTLNGQGYEKQDLHDIDKSRKVGVNVTVYPNVTYTKRDEKGKAIYTDGRKENEQGAVYKVGVNYAETDKARDVLSTVGSNVQINQDITGVNRDTNRQAGEFEGREINPINVDLGTEYWLTRAGRGKAKDIYEEAGRSVEGIKRILTTRDADGNLQILKSIEAETAVQKMMRIGFIETKGKTQQQVKKELEERFGSLTKKGVKVHFYGTEDIDTSKMDDDTLAKLTANGFAITKDGTVWINKEYVDSGKVIDFNKTTQHEISHLIFGEDSEYQAQYLTRAYGEFLEGIRDNGYLKDGQGIIDYKFSMLTDEDRLRLDGYTYKDMQFIQEMADGIRAAQARLSKCGINQKCIADNKRTIHNLEVSLKKFGVQEKIQTHKEKGKRINANKPRNIIGKIQKEIEKHKNKKEISKYEEEYKNLDEEFDEELKYVVRDLERKINAGKKKEANAVIEKIENILFNNTIILSSNFGGHEIESKNGKLVIYAGGKDYYEIKEIIDKQEIKNLKIEYREKRTSDVIRKIEMTGLRKGKIPPTWPPEWKQEYEKTHNKSEEMEWLNPTELTKSGKITEREERTYRGYLTLVEINKIGGLISTVAIMSKLNAGLYDEKAITYNTQPEFVNVRKVFINDGTTMGTAEAIQIDIGNSDIVQRTTTLKTGETLVSTGINSTGQIHQKIIPYEVGAASKSVAQISNSVNKTFGNMSLANTTKSAVSSNNLLEEYGNIPVVYQRPNPTLLGTMIQINPDRYIQNVTAPINYNHVFNLEINRRGRVVGGHTAFGNVIEGKVIKTYPTGVYKVETFMKDPNNLSNLLRKSNHNGISTMFPRDWTANRIKVEVGFAYKNKTYFYNDSGTLMWKGITPSGVWVEGYISPTTVYPQPK</sequence>
<dbReference type="KEGG" id="lgo:JCM16774_1862"/>
<evidence type="ECO:0000256" key="1">
    <source>
        <dbReference type="SAM" id="Coils"/>
    </source>
</evidence>
<dbReference type="Pfam" id="PF14436">
    <property type="entry name" value="EndoU_bacteria"/>
    <property type="match status" value="1"/>
</dbReference>
<reference evidence="4 5" key="1">
    <citation type="submission" date="2019-07" db="EMBL/GenBank/DDBJ databases">
        <title>Complete Genome Sequence of Leptotrichia goodfellowii Strain JCM 16774.</title>
        <authorList>
            <person name="Watanabe S."/>
            <person name="Cui L."/>
        </authorList>
    </citation>
    <scope>NUCLEOTIDE SEQUENCE [LARGE SCALE GENOMIC DNA]</scope>
    <source>
        <strain evidence="4 5">JCM16774</strain>
    </source>
</reference>
<evidence type="ECO:0000313" key="5">
    <source>
        <dbReference type="Proteomes" id="UP000321606"/>
    </source>
</evidence>
<evidence type="ECO:0000313" key="4">
    <source>
        <dbReference type="EMBL" id="BBM36916.1"/>
    </source>
</evidence>
<evidence type="ECO:0000256" key="2">
    <source>
        <dbReference type="SAM" id="MobiDB-lite"/>
    </source>
</evidence>
<dbReference type="InterPro" id="IPR010069">
    <property type="entry name" value="CdiA_FHA1_rpt"/>
</dbReference>
<dbReference type="InterPro" id="IPR025157">
    <property type="entry name" value="Hemagglutinin_rpt"/>
</dbReference>
<dbReference type="EMBL" id="AP019822">
    <property type="protein sequence ID" value="BBM36916.1"/>
    <property type="molecule type" value="Genomic_DNA"/>
</dbReference>
<organism evidence="4 5">
    <name type="scientific">Pseudoleptotrichia goodfellowii</name>
    <dbReference type="NCBI Taxonomy" id="157692"/>
    <lineage>
        <taxon>Bacteria</taxon>
        <taxon>Fusobacteriati</taxon>
        <taxon>Fusobacteriota</taxon>
        <taxon>Fusobacteriia</taxon>
        <taxon>Fusobacteriales</taxon>
        <taxon>Leptotrichiaceae</taxon>
        <taxon>Pseudoleptotrichia</taxon>
    </lineage>
</organism>
<protein>
    <recommendedName>
        <fullName evidence="3">Bacterial EndoU nuclease domain-containing protein</fullName>
    </recommendedName>
</protein>
<keyword evidence="1" id="KW-0175">Coiled coil</keyword>
<dbReference type="STRING" id="714315.GCA_000516535_01869"/>
<accession>A0A510JCV6</accession>
<dbReference type="Proteomes" id="UP000321606">
    <property type="component" value="Chromosome"/>
</dbReference>
<gene>
    <name evidence="4" type="ORF">JCM16774_1862</name>
</gene>
<dbReference type="OrthoDB" id="78100at2"/>
<dbReference type="Pfam" id="PF13332">
    <property type="entry name" value="Fil_haemagg_2"/>
    <property type="match status" value="2"/>
</dbReference>
<dbReference type="RefSeq" id="WP_146966552.1">
    <property type="nucleotide sequence ID" value="NZ_AP019822.1"/>
</dbReference>
<feature type="compositionally biased region" description="Basic and acidic residues" evidence="2">
    <location>
        <begin position="1"/>
        <end position="23"/>
    </location>
</feature>
<feature type="domain" description="Bacterial EndoU nuclease" evidence="3">
    <location>
        <begin position="2010"/>
        <end position="2128"/>
    </location>
</feature>
<evidence type="ECO:0000259" key="3">
    <source>
        <dbReference type="Pfam" id="PF14436"/>
    </source>
</evidence>